<dbReference type="Gene3D" id="3.30.710.10">
    <property type="entry name" value="Potassium Channel Kv1.1, Chain A"/>
    <property type="match status" value="1"/>
</dbReference>
<dbReference type="SUPFAM" id="SSF54695">
    <property type="entry name" value="POZ domain"/>
    <property type="match status" value="1"/>
</dbReference>
<sequence length="332" mass="38423">MSMGFDLLSKVKLLPVIIQLNSPVRTCYLLLTGVLTYIGIKQIYSILTVKPCGKLAKVHKPKRTNCIDCMAGQELHHMGTEHTREEDKSMDDTMNDVIDFTKKDEFSDITLIVEDQKLHVHKSYLAQWSPVFKKMFVNDQKSKEISLNGKKRVEVLELLHCIYPTQNIISESNVRFLLPLADEYQIKKITQRCEDFLLATTLTVEGLLLAQQYKLKNLRKACINQLRKNTLSDLKTDKLYPQLKMETRIMILEERCTLLESTMLTIDDVCSSRDDSARCKDHEAEDDKVNWQCTKCARIMTEKTQSMCSGVIHTMVQKRKKEYEANTKEPEY</sequence>
<dbReference type="Proteomes" id="UP000749559">
    <property type="component" value="Unassembled WGS sequence"/>
</dbReference>
<dbReference type="OrthoDB" id="409824at2759"/>
<dbReference type="CDD" id="cd18186">
    <property type="entry name" value="BTB_POZ_ZBTB_KLHL-like"/>
    <property type="match status" value="1"/>
</dbReference>
<evidence type="ECO:0000313" key="2">
    <source>
        <dbReference type="Proteomes" id="UP000749559"/>
    </source>
</evidence>
<dbReference type="PROSITE" id="PS50097">
    <property type="entry name" value="BTB"/>
    <property type="match status" value="1"/>
</dbReference>
<protein>
    <submittedName>
        <fullName evidence="1">Uncharacterized protein</fullName>
    </submittedName>
</protein>
<keyword evidence="2" id="KW-1185">Reference proteome</keyword>
<proteinExistence type="predicted"/>
<dbReference type="EMBL" id="CAIIXF020000001">
    <property type="protein sequence ID" value="CAH1773707.1"/>
    <property type="molecule type" value="Genomic_DNA"/>
</dbReference>
<dbReference type="InterPro" id="IPR011333">
    <property type="entry name" value="SKP1/BTB/POZ_sf"/>
</dbReference>
<evidence type="ECO:0000313" key="1">
    <source>
        <dbReference type="EMBL" id="CAH1773707.1"/>
    </source>
</evidence>
<dbReference type="PANTHER" id="PTHR22744:SF17">
    <property type="entry name" value="BTB DOMAIN-CONTAINING PROTEIN"/>
    <property type="match status" value="1"/>
</dbReference>
<accession>A0A8J1UA22</accession>
<dbReference type="SMART" id="SM00225">
    <property type="entry name" value="BTB"/>
    <property type="match status" value="1"/>
</dbReference>
<dbReference type="PANTHER" id="PTHR22744">
    <property type="entry name" value="HELIX LOOP HELIX PROTEIN 21-RELATED"/>
    <property type="match status" value="1"/>
</dbReference>
<reference evidence="1" key="1">
    <citation type="submission" date="2022-03" db="EMBL/GenBank/DDBJ databases">
        <authorList>
            <person name="Martin C."/>
        </authorList>
    </citation>
    <scope>NUCLEOTIDE SEQUENCE</scope>
</reference>
<dbReference type="AlphaFoldDB" id="A0A8J1UA22"/>
<organism evidence="1 2">
    <name type="scientific">Owenia fusiformis</name>
    <name type="common">Polychaete worm</name>
    <dbReference type="NCBI Taxonomy" id="6347"/>
    <lineage>
        <taxon>Eukaryota</taxon>
        <taxon>Metazoa</taxon>
        <taxon>Spiralia</taxon>
        <taxon>Lophotrochozoa</taxon>
        <taxon>Annelida</taxon>
        <taxon>Polychaeta</taxon>
        <taxon>Sedentaria</taxon>
        <taxon>Canalipalpata</taxon>
        <taxon>Sabellida</taxon>
        <taxon>Oweniida</taxon>
        <taxon>Oweniidae</taxon>
        <taxon>Owenia</taxon>
    </lineage>
</organism>
<comment type="caution">
    <text evidence="1">The sequence shown here is derived from an EMBL/GenBank/DDBJ whole genome shotgun (WGS) entry which is preliminary data.</text>
</comment>
<name>A0A8J1UA22_OWEFU</name>
<dbReference type="Pfam" id="PF00651">
    <property type="entry name" value="BTB"/>
    <property type="match status" value="1"/>
</dbReference>
<gene>
    <name evidence="1" type="ORF">OFUS_LOCUS1271</name>
</gene>
<dbReference type="InterPro" id="IPR000210">
    <property type="entry name" value="BTB/POZ_dom"/>
</dbReference>